<protein>
    <recommendedName>
        <fullName evidence="7">DUF2207 domain-containing protein</fullName>
    </recommendedName>
</protein>
<evidence type="ECO:0008006" key="7">
    <source>
        <dbReference type="Google" id="ProtNLM"/>
    </source>
</evidence>
<evidence type="ECO:0000313" key="5">
    <source>
        <dbReference type="EMBL" id="QAS52053.1"/>
    </source>
</evidence>
<feature type="transmembrane region" description="Helical" evidence="2">
    <location>
        <begin position="254"/>
        <end position="274"/>
    </location>
</feature>
<reference evidence="5 6" key="1">
    <citation type="submission" date="2018-01" db="EMBL/GenBank/DDBJ databases">
        <title>The whole genome sequencing and assembly of Halobacillus litoralis ERB031 strain.</title>
        <authorList>
            <person name="Lee S.-J."/>
            <person name="Park M.-K."/>
            <person name="Kim J.-Y."/>
            <person name="Lee Y.-J."/>
            <person name="Yi H."/>
            <person name="Bahn Y.-S."/>
            <person name="Kim J.F."/>
            <person name="Lee D.-W."/>
        </authorList>
    </citation>
    <scope>NUCLEOTIDE SEQUENCE [LARGE SCALE GENOMIC DNA]</scope>
    <source>
        <strain evidence="5 6">ERB 031</strain>
    </source>
</reference>
<evidence type="ECO:0000259" key="4">
    <source>
        <dbReference type="Pfam" id="PF20990"/>
    </source>
</evidence>
<dbReference type="InterPro" id="IPR018702">
    <property type="entry name" value="DUF2207"/>
</dbReference>
<gene>
    <name evidence="5" type="ORF">HLI_07365</name>
</gene>
<dbReference type="AlphaFoldDB" id="A0A410MBJ6"/>
<name>A0A410MBJ6_9BACI</name>
<dbReference type="Pfam" id="PF20990">
    <property type="entry name" value="DUF2207_C"/>
    <property type="match status" value="1"/>
</dbReference>
<dbReference type="Proteomes" id="UP000287756">
    <property type="component" value="Chromosome"/>
</dbReference>
<evidence type="ECO:0000313" key="6">
    <source>
        <dbReference type="Proteomes" id="UP000287756"/>
    </source>
</evidence>
<dbReference type="Pfam" id="PF09972">
    <property type="entry name" value="DUF2207"/>
    <property type="match status" value="1"/>
</dbReference>
<proteinExistence type="predicted"/>
<feature type="domain" description="Predicted membrane protein YciQ-like C-terminal" evidence="4">
    <location>
        <begin position="311"/>
        <end position="474"/>
    </location>
</feature>
<feature type="domain" description="DUF2207" evidence="3">
    <location>
        <begin position="44"/>
        <end position="208"/>
    </location>
</feature>
<dbReference type="EMBL" id="CP026118">
    <property type="protein sequence ID" value="QAS52053.1"/>
    <property type="molecule type" value="Genomic_DNA"/>
</dbReference>
<sequence>MKPFHTHRRIKVRKQVTLMKKFISLFILITLLLLPTRVFAVEFTIDETDIHASLKTDGKVEVKETHTYNFEGEFNGITRTLIPKEKAAITDVRAAENGTDLKIEKEDELYKIYRGGSDETVTIDLFYTIEDGMEVYEDIAQFYWPFFDKNNESTYEDLMITIKPPQSSDVKAAYGYDEAYDTVTISDNGTVTFKLGKVLNGKNGDIRVAYPASLFPEAAVTSFEPMLDEVIAEKRAVDEEAAARAEATAQWGILGPYIILPLTLVALGLAVHGLRKRKETMREVRRQRSGFGRFPKEKMSLPAMMKFTNYGHLPTTALTSALLDLVHKGNIEQISEKEFRVSNRDTVYAHERLLIDWLFDEIAQQEMFHVDDIERYAEKEENQEKYSQRFDAWKEMVNQEYRQYDLHETAATPRWISGFGALVTLPFVVLFPFYGQFIWMAASIVLLVFFITYSIAYRPLNIKGQKIKQELQPLKTGDQWKTWAKEDQVPALLYQIGIGKRDLLATPAPLHTSTTDDWVIFLILGASLQNCFHSAEQHTSVSASTGSGGAGVGGGGGGSGAF</sequence>
<feature type="compositionally biased region" description="Gly residues" evidence="1">
    <location>
        <begin position="546"/>
        <end position="562"/>
    </location>
</feature>
<evidence type="ECO:0000256" key="1">
    <source>
        <dbReference type="SAM" id="MobiDB-lite"/>
    </source>
</evidence>
<dbReference type="KEGG" id="hli:HLI_07365"/>
<keyword evidence="2" id="KW-0812">Transmembrane</keyword>
<organism evidence="5 6">
    <name type="scientific">Halobacillus litoralis</name>
    <dbReference type="NCBI Taxonomy" id="45668"/>
    <lineage>
        <taxon>Bacteria</taxon>
        <taxon>Bacillati</taxon>
        <taxon>Bacillota</taxon>
        <taxon>Bacilli</taxon>
        <taxon>Bacillales</taxon>
        <taxon>Bacillaceae</taxon>
        <taxon>Halobacillus</taxon>
    </lineage>
</organism>
<evidence type="ECO:0000256" key="2">
    <source>
        <dbReference type="SAM" id="Phobius"/>
    </source>
</evidence>
<dbReference type="InterPro" id="IPR048389">
    <property type="entry name" value="YciQ-like_C"/>
</dbReference>
<accession>A0A410MBJ6</accession>
<keyword evidence="2" id="KW-1133">Transmembrane helix</keyword>
<feature type="transmembrane region" description="Helical" evidence="2">
    <location>
        <begin position="437"/>
        <end position="456"/>
    </location>
</feature>
<dbReference type="OrthoDB" id="5507254at2"/>
<keyword evidence="2" id="KW-0472">Membrane</keyword>
<feature type="transmembrane region" description="Helical" evidence="2">
    <location>
        <begin position="412"/>
        <end position="431"/>
    </location>
</feature>
<evidence type="ECO:0000259" key="3">
    <source>
        <dbReference type="Pfam" id="PF09972"/>
    </source>
</evidence>
<feature type="region of interest" description="Disordered" evidence="1">
    <location>
        <begin position="541"/>
        <end position="562"/>
    </location>
</feature>